<dbReference type="RefSeq" id="WP_004038293.1">
    <property type="nucleotide sequence ID" value="NZ_CM001555.1"/>
</dbReference>
<organism evidence="2 3">
    <name type="scientific">Methanofollis liminatans DSM 4140</name>
    <dbReference type="NCBI Taxonomy" id="28892"/>
    <lineage>
        <taxon>Archaea</taxon>
        <taxon>Methanobacteriati</taxon>
        <taxon>Methanobacteriota</taxon>
        <taxon>Stenosarchaea group</taxon>
        <taxon>Methanomicrobia</taxon>
        <taxon>Methanomicrobiales</taxon>
        <taxon>Methanomicrobiaceae</taxon>
        <taxon>Methanofollis</taxon>
    </lineage>
</organism>
<dbReference type="SMART" id="SM00481">
    <property type="entry name" value="POLIIIAc"/>
    <property type="match status" value="1"/>
</dbReference>
<evidence type="ECO:0000259" key="1">
    <source>
        <dbReference type="SMART" id="SM00481"/>
    </source>
</evidence>
<dbReference type="SUPFAM" id="SSF89550">
    <property type="entry name" value="PHP domain-like"/>
    <property type="match status" value="1"/>
</dbReference>
<dbReference type="GO" id="GO:0004534">
    <property type="term" value="F:5'-3' RNA exonuclease activity"/>
    <property type="evidence" value="ECO:0007669"/>
    <property type="project" value="TreeGrafter"/>
</dbReference>
<dbReference type="EMBL" id="CM001555">
    <property type="protein sequence ID" value="EJG06793.1"/>
    <property type="molecule type" value="Genomic_DNA"/>
</dbReference>
<accession>J1APF1</accession>
<protein>
    <submittedName>
        <fullName evidence="2">PHP domain protein</fullName>
    </submittedName>
</protein>
<dbReference type="AlphaFoldDB" id="J1APF1"/>
<gene>
    <name evidence="2" type="ORF">Metli_0835</name>
</gene>
<dbReference type="Gene3D" id="3.20.20.140">
    <property type="entry name" value="Metal-dependent hydrolases"/>
    <property type="match status" value="1"/>
</dbReference>
<dbReference type="CDD" id="cd07432">
    <property type="entry name" value="PHP_HisPPase"/>
    <property type="match status" value="1"/>
</dbReference>
<dbReference type="PANTHER" id="PTHR42924:SF3">
    <property type="entry name" value="POLYMERASE_HISTIDINOL PHOSPHATASE N-TERMINAL DOMAIN-CONTAINING PROTEIN"/>
    <property type="match status" value="1"/>
</dbReference>
<keyword evidence="3" id="KW-1185">Reference proteome</keyword>
<dbReference type="InterPro" id="IPR016195">
    <property type="entry name" value="Pol/histidinol_Pase-like"/>
</dbReference>
<evidence type="ECO:0000313" key="2">
    <source>
        <dbReference type="EMBL" id="EJG06793.1"/>
    </source>
</evidence>
<proteinExistence type="predicted"/>
<sequence>MDRFVADFHIHSRYSHDSLMHPEKILSVAKKKGLDAVAITDHDTIQGGLEGRKYEEKSGIRVIVGSEVKSDAGDIIGLGIQEEIRTRVWEEVIDEIREQGGVAVLPHPYRSHRSIQDLAEAVDLVEVWNARSTPDQNAQALELASNLGKRGLIGSDAHLFREIGNVKATYTNDTWILKETLCTRYASTWDICSSQVIGHIRKGEFISLILEGGRWMARKVL</sequence>
<evidence type="ECO:0000313" key="3">
    <source>
        <dbReference type="Proteomes" id="UP000005095"/>
    </source>
</evidence>
<dbReference type="InterPro" id="IPR052018">
    <property type="entry name" value="PHP_domain"/>
</dbReference>
<dbReference type="InterPro" id="IPR004013">
    <property type="entry name" value="PHP_dom"/>
</dbReference>
<dbReference type="PANTHER" id="PTHR42924">
    <property type="entry name" value="EXONUCLEASE"/>
    <property type="match status" value="1"/>
</dbReference>
<dbReference type="HOGENOM" id="CLU_072983_1_0_2"/>
<name>J1APF1_9EURY</name>
<dbReference type="Proteomes" id="UP000005095">
    <property type="component" value="Chromosome"/>
</dbReference>
<dbReference type="OrthoDB" id="63337at2157"/>
<dbReference type="GO" id="GO:0035312">
    <property type="term" value="F:5'-3' DNA exonuclease activity"/>
    <property type="evidence" value="ECO:0007669"/>
    <property type="project" value="TreeGrafter"/>
</dbReference>
<dbReference type="STRING" id="28892.Metli_0835"/>
<feature type="domain" description="Polymerase/histidinol phosphatase N-terminal" evidence="1">
    <location>
        <begin position="6"/>
        <end position="72"/>
    </location>
</feature>
<dbReference type="InterPro" id="IPR003141">
    <property type="entry name" value="Pol/His_phosphatase_N"/>
</dbReference>
<reference evidence="2 3" key="1">
    <citation type="submission" date="2011-08" db="EMBL/GenBank/DDBJ databases">
        <title>The complete genome of Methanofollis liminatans DSM 4140.</title>
        <authorList>
            <consortium name="US DOE Joint Genome Institute (JGI-PGF)"/>
            <person name="Lucas S."/>
            <person name="Han J."/>
            <person name="Lapidus A."/>
            <person name="Bruce D."/>
            <person name="Goodwin L."/>
            <person name="Pitluck S."/>
            <person name="Peters L."/>
            <person name="Kyrpides N."/>
            <person name="Mavromatis K."/>
            <person name="Ivanova N."/>
            <person name="Mikhailova N."/>
            <person name="Lu M."/>
            <person name="Detter J.C."/>
            <person name="Tapia R."/>
            <person name="Han C."/>
            <person name="Land M."/>
            <person name="Hauser L."/>
            <person name="Markowitz V."/>
            <person name="Cheng J.-F."/>
            <person name="Hugenholtz P."/>
            <person name="Woyke T."/>
            <person name="Wu D."/>
            <person name="Spring S."/>
            <person name="Schuler E."/>
            <person name="Brambilla E."/>
            <person name="Klenk H.-P."/>
            <person name="Eisen J.A."/>
        </authorList>
    </citation>
    <scope>NUCLEOTIDE SEQUENCE [LARGE SCALE GENOMIC DNA]</scope>
    <source>
        <strain evidence="2 3">DSM 4140</strain>
    </source>
</reference>
<dbReference type="Pfam" id="PF02811">
    <property type="entry name" value="PHP"/>
    <property type="match status" value="1"/>
</dbReference>